<protein>
    <recommendedName>
        <fullName evidence="2">Sorting nexin/Vps5-like C-terminal domain-containing protein</fullName>
    </recommendedName>
</protein>
<organism evidence="3 4">
    <name type="scientific">Rhizoclosmatium globosum</name>
    <dbReference type="NCBI Taxonomy" id="329046"/>
    <lineage>
        <taxon>Eukaryota</taxon>
        <taxon>Fungi</taxon>
        <taxon>Fungi incertae sedis</taxon>
        <taxon>Chytridiomycota</taxon>
        <taxon>Chytridiomycota incertae sedis</taxon>
        <taxon>Chytridiomycetes</taxon>
        <taxon>Chytridiales</taxon>
        <taxon>Chytriomycetaceae</taxon>
        <taxon>Rhizoclosmatium</taxon>
    </lineage>
</organism>
<sequence>KLCKTLSHLSSSFNSLSDFLITNTRPSLYSYRRSMEAMRVSLDARLVALDEYEDACKNGLKKHKDLERMQVCSASTGVSVYQARAEQAVQEFRLAKQEEEVAKERFISATDLIRESYAPVRNAQADELQLVMNEYVENQLATNRDILEAIQVWIA</sequence>
<comment type="caution">
    <text evidence="3">The sequence shown here is derived from an EMBL/GenBank/DDBJ whole genome shotgun (WGS) entry which is preliminary data.</text>
</comment>
<feature type="non-terminal residue" evidence="3">
    <location>
        <position position="1"/>
    </location>
</feature>
<dbReference type="Pfam" id="PF09325">
    <property type="entry name" value="Vps5"/>
    <property type="match status" value="1"/>
</dbReference>
<dbReference type="InterPro" id="IPR015404">
    <property type="entry name" value="Vps5_C"/>
</dbReference>
<dbReference type="Gene3D" id="1.20.1270.60">
    <property type="entry name" value="Arfaptin homology (AH) domain/BAR domain"/>
    <property type="match status" value="1"/>
</dbReference>
<dbReference type="AlphaFoldDB" id="A0A1Y2BDX0"/>
<name>A0A1Y2BDX0_9FUNG</name>
<evidence type="ECO:0000313" key="3">
    <source>
        <dbReference type="EMBL" id="ORY33003.1"/>
    </source>
</evidence>
<evidence type="ECO:0000259" key="2">
    <source>
        <dbReference type="Pfam" id="PF09325"/>
    </source>
</evidence>
<gene>
    <name evidence="3" type="ORF">BCR33DRAFT_723349</name>
</gene>
<accession>A0A1Y2BDX0</accession>
<dbReference type="OrthoDB" id="9976382at2759"/>
<dbReference type="InterPro" id="IPR027267">
    <property type="entry name" value="AH/BAR_dom_sf"/>
</dbReference>
<evidence type="ECO:0000256" key="1">
    <source>
        <dbReference type="SAM" id="Coils"/>
    </source>
</evidence>
<keyword evidence="1" id="KW-0175">Coiled coil</keyword>
<feature type="coiled-coil region" evidence="1">
    <location>
        <begin position="49"/>
        <end position="105"/>
    </location>
</feature>
<dbReference type="EMBL" id="MCGO01000069">
    <property type="protein sequence ID" value="ORY33003.1"/>
    <property type="molecule type" value="Genomic_DNA"/>
</dbReference>
<feature type="domain" description="Sorting nexin/Vps5-like C-terminal" evidence="2">
    <location>
        <begin position="28"/>
        <end position="148"/>
    </location>
</feature>
<reference evidence="3 4" key="1">
    <citation type="submission" date="2016-07" db="EMBL/GenBank/DDBJ databases">
        <title>Pervasive Adenine N6-methylation of Active Genes in Fungi.</title>
        <authorList>
            <consortium name="DOE Joint Genome Institute"/>
            <person name="Mondo S.J."/>
            <person name="Dannebaum R.O."/>
            <person name="Kuo R.C."/>
            <person name="Labutti K."/>
            <person name="Haridas S."/>
            <person name="Kuo A."/>
            <person name="Salamov A."/>
            <person name="Ahrendt S.R."/>
            <person name="Lipzen A."/>
            <person name="Sullivan W."/>
            <person name="Andreopoulos W.B."/>
            <person name="Clum A."/>
            <person name="Lindquist E."/>
            <person name="Daum C."/>
            <person name="Ramamoorthy G.K."/>
            <person name="Gryganskyi A."/>
            <person name="Culley D."/>
            <person name="Magnuson J.K."/>
            <person name="James T.Y."/>
            <person name="O'Malley M.A."/>
            <person name="Stajich J.E."/>
            <person name="Spatafora J.W."/>
            <person name="Visel A."/>
            <person name="Grigoriev I.V."/>
        </authorList>
    </citation>
    <scope>NUCLEOTIDE SEQUENCE [LARGE SCALE GENOMIC DNA]</scope>
    <source>
        <strain evidence="3 4">JEL800</strain>
    </source>
</reference>
<evidence type="ECO:0000313" key="4">
    <source>
        <dbReference type="Proteomes" id="UP000193642"/>
    </source>
</evidence>
<dbReference type="Proteomes" id="UP000193642">
    <property type="component" value="Unassembled WGS sequence"/>
</dbReference>
<proteinExistence type="predicted"/>
<keyword evidence="4" id="KW-1185">Reference proteome</keyword>